<dbReference type="Proteomes" id="UP000054485">
    <property type="component" value="Unassembled WGS sequence"/>
</dbReference>
<name>A0A0D0AVT7_9AGAM</name>
<dbReference type="HOGENOM" id="CLU_3033921_0_0_1"/>
<dbReference type="InParanoid" id="A0A0D0AVT7"/>
<proteinExistence type="predicted"/>
<keyword evidence="2" id="KW-1185">Reference proteome</keyword>
<evidence type="ECO:0000313" key="1">
    <source>
        <dbReference type="EMBL" id="KIK41969.1"/>
    </source>
</evidence>
<protein>
    <submittedName>
        <fullName evidence="1">Uncharacterized protein</fullName>
    </submittedName>
</protein>
<organism evidence="1 2">
    <name type="scientific">Suillus luteus UH-Slu-Lm8-n1</name>
    <dbReference type="NCBI Taxonomy" id="930992"/>
    <lineage>
        <taxon>Eukaryota</taxon>
        <taxon>Fungi</taxon>
        <taxon>Dikarya</taxon>
        <taxon>Basidiomycota</taxon>
        <taxon>Agaricomycotina</taxon>
        <taxon>Agaricomycetes</taxon>
        <taxon>Agaricomycetidae</taxon>
        <taxon>Boletales</taxon>
        <taxon>Suillineae</taxon>
        <taxon>Suillaceae</taxon>
        <taxon>Suillus</taxon>
    </lineage>
</organism>
<dbReference type="AlphaFoldDB" id="A0A0D0AVT7"/>
<gene>
    <name evidence="1" type="ORF">CY34DRAFT_805479</name>
</gene>
<accession>A0A0D0AVT7</accession>
<dbReference type="EMBL" id="KN835252">
    <property type="protein sequence ID" value="KIK41969.1"/>
    <property type="molecule type" value="Genomic_DNA"/>
</dbReference>
<evidence type="ECO:0000313" key="2">
    <source>
        <dbReference type="Proteomes" id="UP000054485"/>
    </source>
</evidence>
<sequence>MKADLCYNVDVSESARTKSKASTCLDDVLACMYGAIINVSLCRGHEDLRNALEKN</sequence>
<reference evidence="2" key="2">
    <citation type="submission" date="2015-01" db="EMBL/GenBank/DDBJ databases">
        <title>Evolutionary Origins and Diversification of the Mycorrhizal Mutualists.</title>
        <authorList>
            <consortium name="DOE Joint Genome Institute"/>
            <consortium name="Mycorrhizal Genomics Consortium"/>
            <person name="Kohler A."/>
            <person name="Kuo A."/>
            <person name="Nagy L.G."/>
            <person name="Floudas D."/>
            <person name="Copeland A."/>
            <person name="Barry K.W."/>
            <person name="Cichocki N."/>
            <person name="Veneault-Fourrey C."/>
            <person name="LaButti K."/>
            <person name="Lindquist E.A."/>
            <person name="Lipzen A."/>
            <person name="Lundell T."/>
            <person name="Morin E."/>
            <person name="Murat C."/>
            <person name="Riley R."/>
            <person name="Ohm R."/>
            <person name="Sun H."/>
            <person name="Tunlid A."/>
            <person name="Henrissat B."/>
            <person name="Grigoriev I.V."/>
            <person name="Hibbett D.S."/>
            <person name="Martin F."/>
        </authorList>
    </citation>
    <scope>NUCLEOTIDE SEQUENCE [LARGE SCALE GENOMIC DNA]</scope>
    <source>
        <strain evidence="2">UH-Slu-Lm8-n1</strain>
    </source>
</reference>
<reference evidence="1 2" key="1">
    <citation type="submission" date="2014-04" db="EMBL/GenBank/DDBJ databases">
        <authorList>
            <consortium name="DOE Joint Genome Institute"/>
            <person name="Kuo A."/>
            <person name="Ruytinx J."/>
            <person name="Rineau F."/>
            <person name="Colpaert J."/>
            <person name="Kohler A."/>
            <person name="Nagy L.G."/>
            <person name="Floudas D."/>
            <person name="Copeland A."/>
            <person name="Barry K.W."/>
            <person name="Cichocki N."/>
            <person name="Veneault-Fourrey C."/>
            <person name="LaButti K."/>
            <person name="Lindquist E.A."/>
            <person name="Lipzen A."/>
            <person name="Lundell T."/>
            <person name="Morin E."/>
            <person name="Murat C."/>
            <person name="Sun H."/>
            <person name="Tunlid A."/>
            <person name="Henrissat B."/>
            <person name="Grigoriev I.V."/>
            <person name="Hibbett D.S."/>
            <person name="Martin F."/>
            <person name="Nordberg H.P."/>
            <person name="Cantor M.N."/>
            <person name="Hua S.X."/>
        </authorList>
    </citation>
    <scope>NUCLEOTIDE SEQUENCE [LARGE SCALE GENOMIC DNA]</scope>
    <source>
        <strain evidence="1 2">UH-Slu-Lm8-n1</strain>
    </source>
</reference>